<sequence length="200" mass="20298">MIAFLKGVLAGKTANCAFIDVQGVGYAVGMSQGALAKLPAVGQAVQVHTYLQASDNGIALYGFLTLEEKALFERLIGVSGVGPKVALAALSSFTPEALVAAVQAQDVAAVQKIPGVGKKTASRIILELKGSFDQGLASLFDASSAPASAVAAAAERLKGAREALLALGFASAEADVALKGAPEDADENALIKYALKRLGN</sequence>
<name>A0A4Q2K073_9ACTN</name>
<dbReference type="GO" id="GO:0016787">
    <property type="term" value="F:hydrolase activity"/>
    <property type="evidence" value="ECO:0007669"/>
    <property type="project" value="UniProtKB-KW"/>
</dbReference>
<reference evidence="8 9" key="1">
    <citation type="submission" date="2019-01" db="EMBL/GenBank/DDBJ databases">
        <title>Senegalimassilia sp. nov. KGMB04484 isolated human feces.</title>
        <authorList>
            <person name="Han K.-I."/>
            <person name="Kim J.-S."/>
            <person name="Lee K.C."/>
            <person name="Suh M.K."/>
            <person name="Eom M.K."/>
            <person name="Lee J.H."/>
            <person name="Park S.-H."/>
            <person name="Kang S.W."/>
            <person name="Park J.-E."/>
            <person name="Oh B.S."/>
            <person name="Yu S.Y."/>
            <person name="Choi S.-H."/>
            <person name="Lee D.H."/>
            <person name="Yoon H."/>
            <person name="Kim B.-Y."/>
            <person name="Lee J.H."/>
            <person name="Lee J.-S."/>
        </authorList>
    </citation>
    <scope>NUCLEOTIDE SEQUENCE [LARGE SCALE GENOMIC DNA]</scope>
    <source>
        <strain evidence="8 9">KGMB04484</strain>
    </source>
</reference>
<dbReference type="InterPro" id="IPR003583">
    <property type="entry name" value="Hlx-hairpin-Hlx_DNA-bd_motif"/>
</dbReference>
<dbReference type="EMBL" id="SDPW01000001">
    <property type="protein sequence ID" value="RXZ54789.1"/>
    <property type="molecule type" value="Genomic_DNA"/>
</dbReference>
<comment type="subunit">
    <text evidence="6">Homotetramer. Forms an RuvA(8)-RuvB(12)-Holliday junction (HJ) complex. HJ DNA is sandwiched between 2 RuvA tetramers; dsDNA enters through RuvA and exits via RuvB. An RuvB hexamer assembles on each DNA strand where it exits the tetramer. Each RuvB hexamer is contacted by two RuvA subunits (via domain III) on 2 adjacent RuvB subunits; this complex drives branch migration. In the full resolvosome a probable DNA-RuvA(4)-RuvB(12)-RuvC(2) complex forms which resolves the HJ.</text>
</comment>
<keyword evidence="1 6" id="KW-0963">Cytoplasm</keyword>
<gene>
    <name evidence="6 8" type="primary">ruvA</name>
    <name evidence="8" type="ORF">ET524_10085</name>
</gene>
<dbReference type="GO" id="GO:0000400">
    <property type="term" value="F:four-way junction DNA binding"/>
    <property type="evidence" value="ECO:0007669"/>
    <property type="project" value="UniProtKB-UniRule"/>
</dbReference>
<keyword evidence="9" id="KW-1185">Reference proteome</keyword>
<accession>A0A4Q2K073</accession>
<comment type="caution">
    <text evidence="8">The sequence shown here is derived from an EMBL/GenBank/DDBJ whole genome shotgun (WGS) entry which is preliminary data.</text>
</comment>
<evidence type="ECO:0000256" key="5">
    <source>
        <dbReference type="ARBA" id="ARBA00023204"/>
    </source>
</evidence>
<dbReference type="GO" id="GO:0005524">
    <property type="term" value="F:ATP binding"/>
    <property type="evidence" value="ECO:0007669"/>
    <property type="project" value="InterPro"/>
</dbReference>
<dbReference type="Proteomes" id="UP000293345">
    <property type="component" value="Unassembled WGS sequence"/>
</dbReference>
<evidence type="ECO:0000256" key="3">
    <source>
        <dbReference type="ARBA" id="ARBA00023125"/>
    </source>
</evidence>
<evidence type="ECO:0000313" key="9">
    <source>
        <dbReference type="Proteomes" id="UP000293345"/>
    </source>
</evidence>
<dbReference type="Pfam" id="PF01330">
    <property type="entry name" value="RuvA_N"/>
    <property type="match status" value="1"/>
</dbReference>
<dbReference type="Pfam" id="PF14520">
    <property type="entry name" value="HHH_5"/>
    <property type="match status" value="1"/>
</dbReference>
<feature type="region of interest" description="Domain I" evidence="6">
    <location>
        <begin position="1"/>
        <end position="64"/>
    </location>
</feature>
<dbReference type="InterPro" id="IPR012340">
    <property type="entry name" value="NA-bd_OB-fold"/>
</dbReference>
<keyword evidence="8" id="KW-0378">Hydrolase</keyword>
<dbReference type="RefSeq" id="WP_129425512.1">
    <property type="nucleotide sequence ID" value="NZ_SDPW01000001.1"/>
</dbReference>
<evidence type="ECO:0000256" key="1">
    <source>
        <dbReference type="ARBA" id="ARBA00022490"/>
    </source>
</evidence>
<dbReference type="InterPro" id="IPR010994">
    <property type="entry name" value="RuvA_2-like"/>
</dbReference>
<feature type="domain" description="Helix-hairpin-helix DNA-binding motif class 1" evidence="7">
    <location>
        <begin position="108"/>
        <end position="127"/>
    </location>
</feature>
<dbReference type="GO" id="GO:0009379">
    <property type="term" value="C:Holliday junction helicase complex"/>
    <property type="evidence" value="ECO:0007669"/>
    <property type="project" value="InterPro"/>
</dbReference>
<comment type="function">
    <text evidence="6">The RuvA-RuvB-RuvC complex processes Holliday junction (HJ) DNA during genetic recombination and DNA repair, while the RuvA-RuvB complex plays an important role in the rescue of blocked DNA replication forks via replication fork reversal (RFR). RuvA specifically binds to HJ cruciform DNA, conferring on it an open structure. The RuvB hexamer acts as an ATP-dependent pump, pulling dsDNA into and through the RuvAB complex. HJ branch migration allows RuvC to scan DNA until it finds its consensus sequence, where it cleaves and resolves the cruciform DNA.</text>
</comment>
<dbReference type="Pfam" id="PF07499">
    <property type="entry name" value="RuvA_C"/>
    <property type="match status" value="1"/>
</dbReference>
<evidence type="ECO:0000259" key="7">
    <source>
        <dbReference type="SMART" id="SM00278"/>
    </source>
</evidence>
<comment type="caution">
    <text evidence="6">Lacks conserved residue(s) required for the propagation of feature annotation.</text>
</comment>
<evidence type="ECO:0000256" key="4">
    <source>
        <dbReference type="ARBA" id="ARBA00023172"/>
    </source>
</evidence>
<dbReference type="InterPro" id="IPR013849">
    <property type="entry name" value="DNA_helicase_Holl-junc_RuvA_I"/>
</dbReference>
<dbReference type="GO" id="GO:0006281">
    <property type="term" value="P:DNA repair"/>
    <property type="evidence" value="ECO:0007669"/>
    <property type="project" value="UniProtKB-UniRule"/>
</dbReference>
<dbReference type="SUPFAM" id="SSF46929">
    <property type="entry name" value="DNA helicase RuvA subunit, C-terminal domain"/>
    <property type="match status" value="1"/>
</dbReference>
<dbReference type="GO" id="GO:0006310">
    <property type="term" value="P:DNA recombination"/>
    <property type="evidence" value="ECO:0007669"/>
    <property type="project" value="UniProtKB-UniRule"/>
</dbReference>
<proteinExistence type="inferred from homology"/>
<keyword evidence="2 6" id="KW-0227">DNA damage</keyword>
<keyword evidence="3 6" id="KW-0238">DNA-binding</keyword>
<dbReference type="NCBIfam" id="TIGR00084">
    <property type="entry name" value="ruvA"/>
    <property type="match status" value="1"/>
</dbReference>
<evidence type="ECO:0000256" key="2">
    <source>
        <dbReference type="ARBA" id="ARBA00022763"/>
    </source>
</evidence>
<comment type="domain">
    <text evidence="6">Has three domains with a flexible linker between the domains II and III and assumes an 'L' shape. Domain III is highly mobile and contacts RuvB.</text>
</comment>
<evidence type="ECO:0000256" key="6">
    <source>
        <dbReference type="HAMAP-Rule" id="MF_00031"/>
    </source>
</evidence>
<keyword evidence="4 6" id="KW-0233">DNA recombination</keyword>
<dbReference type="InterPro" id="IPR011114">
    <property type="entry name" value="RuvA_C"/>
</dbReference>
<comment type="subcellular location">
    <subcellularLocation>
        <location evidence="6">Cytoplasm</location>
    </subcellularLocation>
</comment>
<evidence type="ECO:0000313" key="8">
    <source>
        <dbReference type="EMBL" id="RXZ54789.1"/>
    </source>
</evidence>
<comment type="similarity">
    <text evidence="6">Belongs to the RuvA family.</text>
</comment>
<dbReference type="HAMAP" id="MF_00031">
    <property type="entry name" value="DNA_HJ_migration_RuvA"/>
    <property type="match status" value="1"/>
</dbReference>
<dbReference type="GO" id="GO:0009378">
    <property type="term" value="F:four-way junction helicase activity"/>
    <property type="evidence" value="ECO:0007669"/>
    <property type="project" value="InterPro"/>
</dbReference>
<organism evidence="8 9">
    <name type="scientific">Senegalimassilia faecalis</name>
    <dbReference type="NCBI Taxonomy" id="2509433"/>
    <lineage>
        <taxon>Bacteria</taxon>
        <taxon>Bacillati</taxon>
        <taxon>Actinomycetota</taxon>
        <taxon>Coriobacteriia</taxon>
        <taxon>Coriobacteriales</taxon>
        <taxon>Coriobacteriaceae</taxon>
        <taxon>Senegalimassilia</taxon>
    </lineage>
</organism>
<keyword evidence="5 6" id="KW-0234">DNA repair</keyword>
<dbReference type="SUPFAM" id="SSF50249">
    <property type="entry name" value="Nucleic acid-binding proteins"/>
    <property type="match status" value="1"/>
</dbReference>
<dbReference type="AlphaFoldDB" id="A0A4Q2K073"/>
<dbReference type="OrthoDB" id="5293449at2"/>
<dbReference type="SUPFAM" id="SSF47781">
    <property type="entry name" value="RuvA domain 2-like"/>
    <property type="match status" value="1"/>
</dbReference>
<dbReference type="SMART" id="SM00278">
    <property type="entry name" value="HhH1"/>
    <property type="match status" value="2"/>
</dbReference>
<dbReference type="GO" id="GO:0005737">
    <property type="term" value="C:cytoplasm"/>
    <property type="evidence" value="ECO:0007669"/>
    <property type="project" value="UniProtKB-SubCell"/>
</dbReference>
<dbReference type="GO" id="GO:0048476">
    <property type="term" value="C:Holliday junction resolvase complex"/>
    <property type="evidence" value="ECO:0007669"/>
    <property type="project" value="UniProtKB-UniRule"/>
</dbReference>
<dbReference type="Gene3D" id="2.40.50.140">
    <property type="entry name" value="Nucleic acid-binding proteins"/>
    <property type="match status" value="1"/>
</dbReference>
<dbReference type="Gene3D" id="1.10.150.20">
    <property type="entry name" value="5' to 3' exonuclease, C-terminal subdomain"/>
    <property type="match status" value="1"/>
</dbReference>
<protein>
    <recommendedName>
        <fullName evidence="6">Holliday junction branch migration complex subunit RuvA</fullName>
    </recommendedName>
</protein>
<feature type="region of interest" description="Domain III" evidence="6">
    <location>
        <begin position="152"/>
        <end position="200"/>
    </location>
</feature>
<feature type="domain" description="Helix-hairpin-helix DNA-binding motif class 1" evidence="7">
    <location>
        <begin position="73"/>
        <end position="92"/>
    </location>
</feature>
<dbReference type="CDD" id="cd14332">
    <property type="entry name" value="UBA_RuvA_C"/>
    <property type="match status" value="1"/>
</dbReference>
<dbReference type="InterPro" id="IPR000085">
    <property type="entry name" value="RuvA"/>
</dbReference>
<dbReference type="InterPro" id="IPR036267">
    <property type="entry name" value="RuvA_C_sf"/>
</dbReference>